<dbReference type="OrthoDB" id="1919386at2759"/>
<protein>
    <submittedName>
        <fullName evidence="2">Uncharacterized protein</fullName>
    </submittedName>
</protein>
<dbReference type="Pfam" id="PF14009">
    <property type="entry name" value="PADRE"/>
    <property type="match status" value="1"/>
</dbReference>
<sequence length="143" mass="15323">MGVCASSSNTKRRRSSSPSSSTEAADSIGLRQVPSSSTSKLVIDVDGKVQELKQPIQAKQVISQHPNCFLCSSESMSVGTLVPFVPDEEYLQPGQIYFLLPRSQAQQPLSLPDLCLLAIKASSALDLGAVDFSSTCNSKFSLR</sequence>
<keyword evidence="3" id="KW-1185">Reference proteome</keyword>
<evidence type="ECO:0000256" key="1">
    <source>
        <dbReference type="SAM" id="MobiDB-lite"/>
    </source>
</evidence>
<comment type="caution">
    <text evidence="2">The sequence shown here is derived from an EMBL/GenBank/DDBJ whole genome shotgun (WGS) entry which is preliminary data.</text>
</comment>
<dbReference type="InterPro" id="IPR025322">
    <property type="entry name" value="PADRE_dom"/>
</dbReference>
<reference evidence="2" key="1">
    <citation type="submission" date="2020-03" db="EMBL/GenBank/DDBJ databases">
        <title>A high-quality chromosome-level genome assembly of a woody plant with both climbing and erect habits, Rhamnella rubrinervis.</title>
        <authorList>
            <person name="Lu Z."/>
            <person name="Yang Y."/>
            <person name="Zhu X."/>
            <person name="Sun Y."/>
        </authorList>
    </citation>
    <scope>NUCLEOTIDE SEQUENCE</scope>
    <source>
        <strain evidence="2">BYM</strain>
        <tissue evidence="2">Leaf</tissue>
    </source>
</reference>
<name>A0A8K0E315_9ROSA</name>
<dbReference type="PANTHER" id="PTHR33052">
    <property type="entry name" value="DUF4228 DOMAIN PROTEIN-RELATED"/>
    <property type="match status" value="1"/>
</dbReference>
<dbReference type="Proteomes" id="UP000796880">
    <property type="component" value="Unassembled WGS sequence"/>
</dbReference>
<dbReference type="AlphaFoldDB" id="A0A8K0E315"/>
<organism evidence="2 3">
    <name type="scientific">Rhamnella rubrinervis</name>
    <dbReference type="NCBI Taxonomy" id="2594499"/>
    <lineage>
        <taxon>Eukaryota</taxon>
        <taxon>Viridiplantae</taxon>
        <taxon>Streptophyta</taxon>
        <taxon>Embryophyta</taxon>
        <taxon>Tracheophyta</taxon>
        <taxon>Spermatophyta</taxon>
        <taxon>Magnoliopsida</taxon>
        <taxon>eudicotyledons</taxon>
        <taxon>Gunneridae</taxon>
        <taxon>Pentapetalae</taxon>
        <taxon>rosids</taxon>
        <taxon>fabids</taxon>
        <taxon>Rosales</taxon>
        <taxon>Rhamnaceae</taxon>
        <taxon>rhamnoid group</taxon>
        <taxon>Rhamneae</taxon>
        <taxon>Rhamnella</taxon>
    </lineage>
</organism>
<evidence type="ECO:0000313" key="3">
    <source>
        <dbReference type="Proteomes" id="UP000796880"/>
    </source>
</evidence>
<accession>A0A8K0E315</accession>
<feature type="region of interest" description="Disordered" evidence="1">
    <location>
        <begin position="1"/>
        <end position="39"/>
    </location>
</feature>
<evidence type="ECO:0000313" key="2">
    <source>
        <dbReference type="EMBL" id="KAF3438854.1"/>
    </source>
</evidence>
<proteinExistence type="predicted"/>
<dbReference type="EMBL" id="VOIH02000008">
    <property type="protein sequence ID" value="KAF3438854.1"/>
    <property type="molecule type" value="Genomic_DNA"/>
</dbReference>
<gene>
    <name evidence="2" type="ORF">FNV43_RR17129</name>
</gene>